<keyword evidence="3" id="KW-1185">Reference proteome</keyword>
<reference evidence="2 3" key="1">
    <citation type="journal article" date="2019" name="Int. J. Syst. Evol. Microbiol.">
        <title>The Global Catalogue of Microorganisms (GCM) 10K type strain sequencing project: providing services to taxonomists for standard genome sequencing and annotation.</title>
        <authorList>
            <consortium name="The Broad Institute Genomics Platform"/>
            <consortium name="The Broad Institute Genome Sequencing Center for Infectious Disease"/>
            <person name="Wu L."/>
            <person name="Ma J."/>
        </authorList>
    </citation>
    <scope>NUCLEOTIDE SEQUENCE [LARGE SCALE GENOMIC DNA]</scope>
    <source>
        <strain evidence="2 3">JCM 4805</strain>
    </source>
</reference>
<organism evidence="2 3">
    <name type="scientific">Streptomyces olivaceiscleroticus</name>
    <dbReference type="NCBI Taxonomy" id="68245"/>
    <lineage>
        <taxon>Bacteria</taxon>
        <taxon>Bacillati</taxon>
        <taxon>Actinomycetota</taxon>
        <taxon>Actinomycetes</taxon>
        <taxon>Kitasatosporales</taxon>
        <taxon>Streptomycetaceae</taxon>
        <taxon>Streptomyces</taxon>
    </lineage>
</organism>
<sequence length="83" mass="9175">MQDHSDTPKKTEPTNLLSHPLCSAPNPSHPPPHREKRLSNRIPEAREGPRARARTPVPQKSSGRVTRLAAFRGPLPPPPPSLR</sequence>
<evidence type="ECO:0000313" key="2">
    <source>
        <dbReference type="EMBL" id="GAA0474435.1"/>
    </source>
</evidence>
<dbReference type="EMBL" id="BAAABY010000031">
    <property type="protein sequence ID" value="GAA0474435.1"/>
    <property type="molecule type" value="Genomic_DNA"/>
</dbReference>
<evidence type="ECO:0000256" key="1">
    <source>
        <dbReference type="SAM" id="MobiDB-lite"/>
    </source>
</evidence>
<gene>
    <name evidence="2" type="ORF">GCM10010361_43480</name>
</gene>
<feature type="compositionally biased region" description="Pro residues" evidence="1">
    <location>
        <begin position="74"/>
        <end position="83"/>
    </location>
</feature>
<dbReference type="Proteomes" id="UP001500909">
    <property type="component" value="Unassembled WGS sequence"/>
</dbReference>
<protein>
    <submittedName>
        <fullName evidence="2">Uncharacterized protein</fullName>
    </submittedName>
</protein>
<proteinExistence type="predicted"/>
<accession>A0ABN1AEB6</accession>
<feature type="region of interest" description="Disordered" evidence="1">
    <location>
        <begin position="1"/>
        <end position="83"/>
    </location>
</feature>
<evidence type="ECO:0000313" key="3">
    <source>
        <dbReference type="Proteomes" id="UP001500909"/>
    </source>
</evidence>
<comment type="caution">
    <text evidence="2">The sequence shown here is derived from an EMBL/GenBank/DDBJ whole genome shotgun (WGS) entry which is preliminary data.</text>
</comment>
<feature type="compositionally biased region" description="Basic and acidic residues" evidence="1">
    <location>
        <begin position="1"/>
        <end position="12"/>
    </location>
</feature>
<name>A0ABN1AEB6_9ACTN</name>